<dbReference type="InterPro" id="IPR002126">
    <property type="entry name" value="Cadherin-like_dom"/>
</dbReference>
<dbReference type="InterPro" id="IPR015919">
    <property type="entry name" value="Cadherin-like_sf"/>
</dbReference>
<dbReference type="GO" id="GO:0005886">
    <property type="term" value="C:plasma membrane"/>
    <property type="evidence" value="ECO:0007669"/>
    <property type="project" value="UniProtKB-SubCell"/>
</dbReference>
<feature type="domain" description="Cadherin" evidence="14">
    <location>
        <begin position="164"/>
        <end position="272"/>
    </location>
</feature>
<evidence type="ECO:0000256" key="3">
    <source>
        <dbReference type="ARBA" id="ARBA00022692"/>
    </source>
</evidence>
<name>A0A6P8ILJ3_ACTTE</name>
<evidence type="ECO:0000313" key="16">
    <source>
        <dbReference type="RefSeq" id="XP_031567535.1"/>
    </source>
</evidence>
<dbReference type="Gene3D" id="2.60.40.60">
    <property type="entry name" value="Cadherins"/>
    <property type="match status" value="7"/>
</dbReference>
<evidence type="ECO:0000256" key="11">
    <source>
        <dbReference type="PROSITE-ProRule" id="PRU00043"/>
    </source>
</evidence>
<evidence type="ECO:0000256" key="2">
    <source>
        <dbReference type="ARBA" id="ARBA00022475"/>
    </source>
</evidence>
<feature type="transmembrane region" description="Helical" evidence="13">
    <location>
        <begin position="1080"/>
        <end position="1102"/>
    </location>
</feature>
<dbReference type="PANTHER" id="PTHR24026">
    <property type="entry name" value="FAT ATYPICAL CADHERIN-RELATED"/>
    <property type="match status" value="1"/>
</dbReference>
<dbReference type="Proteomes" id="UP000515163">
    <property type="component" value="Unplaced"/>
</dbReference>
<feature type="domain" description="Cadherin" evidence="14">
    <location>
        <begin position="813"/>
        <end position="920"/>
    </location>
</feature>
<dbReference type="RefSeq" id="XP_031567535.1">
    <property type="nucleotide sequence ID" value="XM_031711675.1"/>
</dbReference>
<feature type="domain" description="Cadherin" evidence="14">
    <location>
        <begin position="597"/>
        <end position="705"/>
    </location>
</feature>
<evidence type="ECO:0000256" key="5">
    <source>
        <dbReference type="ARBA" id="ARBA00022737"/>
    </source>
</evidence>
<evidence type="ECO:0000256" key="12">
    <source>
        <dbReference type="SAM" id="MobiDB-lite"/>
    </source>
</evidence>
<evidence type="ECO:0000256" key="13">
    <source>
        <dbReference type="SAM" id="Phobius"/>
    </source>
</evidence>
<keyword evidence="8 13" id="KW-1133">Transmembrane helix</keyword>
<keyword evidence="5" id="KW-0677">Repeat</keyword>
<keyword evidence="2" id="KW-1003">Cell membrane</keyword>
<dbReference type="PANTHER" id="PTHR24026:SF126">
    <property type="entry name" value="PROTOCADHERIN FAT 4"/>
    <property type="match status" value="1"/>
</dbReference>
<evidence type="ECO:0000259" key="14">
    <source>
        <dbReference type="PROSITE" id="PS50268"/>
    </source>
</evidence>
<dbReference type="Pfam" id="PF00028">
    <property type="entry name" value="Cadherin"/>
    <property type="match status" value="7"/>
</dbReference>
<evidence type="ECO:0000256" key="4">
    <source>
        <dbReference type="ARBA" id="ARBA00022729"/>
    </source>
</evidence>
<sequence length="1221" mass="138043">MLIPTNDFWKAKHRKFGFEKLTLSSRKIFAPRKKLVKMFSPPEILNTLLFLFCSLFLLSECSIINDPRSTIICMPGDTIHNVTLTHGINAGVFTAIDWAKTMPQCIRESCNRKAGQIAFLVESSCYMVSCFRKEYCKSFSDSMPNTLRVAVTPYTFFDAAPAFQPLERTLYIDENNKVGKKLIDIFAYAKSRRSDNATVFFNITRGNIANAFKLIQRPERGGASLVANVVLDRENVSYYYLIIQATNVDEQKISTTTLRVEVLDINDNGPKFLKSQYSTTINSNVSIGTEVLRVYAVDPDTGENAQIRYYLITYTQLFQILPETGTIIVKQRIQLDRTRTFTLIVAAINGEHRAVVSVNVQVVALNEFRPFFQRLNYQVSVSEAIKVGTSLIRISATDSDTGSFSQLKYSITSGNNNLFRIDDSGDVRTTKSLHSIGVKNFTLRISVRDSGNPPLKSVQSAKLVVLVTSMERYKVKFDVPLYTIAIMENIPVGSSILNVRAVSGLSASRPGRQKENRKGRIVYSIENKDGAPFFRISKHTGAISTRRPFDYELQKEFRLTVNAKDIEARRRGLRVQKDHAIVRVKVIDLNDNRPKFVLSFYQDIINENMTVGSSILRVTANDADNGMNKKVEYIMQSGNINNTFSMDADSGTLRLSRSLAQGTIEFYNLTVFAKDKGRPPLSSSPVSIYIKVKRHTFGPTIRPEFTVPVYLAKVNESCPVHTEILRVRARMNSGPDSGIKYYATQVSGGEADSHFAVNSVTGAITLIRKLDYKKKDRYTFLVAAIDVSKASSVDNVLVRILVEDVNNHKPVFDKPVYNVIYNKEPQLFSRVVQVTATDEDAGQNADLTYFLHDNAKDKKGFFEIEPKTGIMKIMRMLQRESLSLFRMSVSVIDNGTPSLRSDKNAEINVLIFQPFSTPLILIKTTQQTITVQFNLKYLDLTNVKEFGVIVQEYLPSSDLFEDYTKLKPTTWFLIGYLQKKNQNLRRYISKIVPNTPVITKFGMFQITVGDDKGCNLRNEICSGPLNPSSKYRFQLRAYLNDSGPFAQHKFKDGDFTEAFFTGLGTEAKTYRKEGRRNYDAVVYSVGAALILVILLSFLRGFYRLKLDRLRIHEDKKKQISFPVSNPRFQDPESPVEKIRTPGQGRKLMASINAEKSLDIGRSEEDDGSSPDSALDESTRPLQRQRPRLQDIRLKSYFHSVDTESCNSCDGVKVYYVQESNA</sequence>
<keyword evidence="10" id="KW-0325">Glycoprotein</keyword>
<accession>A0A6P8ILJ3</accession>
<dbReference type="FunFam" id="2.60.40.60:FF:000021">
    <property type="entry name" value="FAT atypical cadherin 1"/>
    <property type="match status" value="1"/>
</dbReference>
<keyword evidence="9 13" id="KW-0472">Membrane</keyword>
<dbReference type="SUPFAM" id="SSF49313">
    <property type="entry name" value="Cadherin-like"/>
    <property type="match status" value="7"/>
</dbReference>
<dbReference type="InterPro" id="IPR020894">
    <property type="entry name" value="Cadherin_CS"/>
</dbReference>
<dbReference type="PRINTS" id="PR00205">
    <property type="entry name" value="CADHERIN"/>
</dbReference>
<proteinExistence type="predicted"/>
<feature type="region of interest" description="Disordered" evidence="12">
    <location>
        <begin position="1158"/>
        <end position="1187"/>
    </location>
</feature>
<evidence type="ECO:0000256" key="7">
    <source>
        <dbReference type="ARBA" id="ARBA00022889"/>
    </source>
</evidence>
<dbReference type="CDD" id="cd11304">
    <property type="entry name" value="Cadherin_repeat"/>
    <property type="match status" value="7"/>
</dbReference>
<evidence type="ECO:0000256" key="1">
    <source>
        <dbReference type="ARBA" id="ARBA00004162"/>
    </source>
</evidence>
<reference evidence="16" key="1">
    <citation type="submission" date="2025-08" db="UniProtKB">
        <authorList>
            <consortium name="RefSeq"/>
        </authorList>
    </citation>
    <scope>IDENTIFICATION</scope>
    <source>
        <tissue evidence="16">Tentacle</tissue>
    </source>
</reference>
<dbReference type="PROSITE" id="PS00232">
    <property type="entry name" value="CADHERIN_1"/>
    <property type="match status" value="2"/>
</dbReference>
<feature type="domain" description="Cadherin" evidence="14">
    <location>
        <begin position="706"/>
        <end position="812"/>
    </location>
</feature>
<protein>
    <submittedName>
        <fullName evidence="16">Protocadherin Fat 4-like isoform X1</fullName>
    </submittedName>
</protein>
<dbReference type="AlphaFoldDB" id="A0A6P8ILJ3"/>
<evidence type="ECO:0000256" key="9">
    <source>
        <dbReference type="ARBA" id="ARBA00023136"/>
    </source>
</evidence>
<keyword evidence="3 13" id="KW-0812">Transmembrane</keyword>
<evidence type="ECO:0000256" key="6">
    <source>
        <dbReference type="ARBA" id="ARBA00022837"/>
    </source>
</evidence>
<dbReference type="FunFam" id="2.60.40.60:FF:000116">
    <property type="entry name" value="Dachsous cadherin-related 2"/>
    <property type="match status" value="1"/>
</dbReference>
<feature type="domain" description="Cadherin" evidence="14">
    <location>
        <begin position="373"/>
        <end position="482"/>
    </location>
</feature>
<dbReference type="PROSITE" id="PS50268">
    <property type="entry name" value="CADHERIN_2"/>
    <property type="match status" value="7"/>
</dbReference>
<dbReference type="InParanoid" id="A0A6P8ILJ3"/>
<dbReference type="GO" id="GO:0007156">
    <property type="term" value="P:homophilic cell adhesion via plasma membrane adhesion molecules"/>
    <property type="evidence" value="ECO:0007669"/>
    <property type="project" value="InterPro"/>
</dbReference>
<dbReference type="OrthoDB" id="5952955at2759"/>
<dbReference type="GeneID" id="116302394"/>
<keyword evidence="6 11" id="KW-0106">Calcium</keyword>
<evidence type="ECO:0000256" key="10">
    <source>
        <dbReference type="ARBA" id="ARBA00023180"/>
    </source>
</evidence>
<dbReference type="FunFam" id="2.60.40.60:FF:000033">
    <property type="entry name" value="FAT atypical cadherin 1"/>
    <property type="match status" value="2"/>
</dbReference>
<comment type="subcellular location">
    <subcellularLocation>
        <location evidence="1">Cell membrane</location>
        <topology evidence="1">Single-pass membrane protein</topology>
    </subcellularLocation>
</comment>
<keyword evidence="7" id="KW-0130">Cell adhesion</keyword>
<organism evidence="15 16">
    <name type="scientific">Actinia tenebrosa</name>
    <name type="common">Australian red waratah sea anemone</name>
    <dbReference type="NCBI Taxonomy" id="6105"/>
    <lineage>
        <taxon>Eukaryota</taxon>
        <taxon>Metazoa</taxon>
        <taxon>Cnidaria</taxon>
        <taxon>Anthozoa</taxon>
        <taxon>Hexacorallia</taxon>
        <taxon>Actiniaria</taxon>
        <taxon>Actiniidae</taxon>
        <taxon>Actinia</taxon>
    </lineage>
</organism>
<dbReference type="GO" id="GO:0005509">
    <property type="term" value="F:calcium ion binding"/>
    <property type="evidence" value="ECO:0007669"/>
    <property type="project" value="UniProtKB-UniRule"/>
</dbReference>
<dbReference type="KEGG" id="aten:116302394"/>
<keyword evidence="15" id="KW-1185">Reference proteome</keyword>
<keyword evidence="4" id="KW-0732">Signal</keyword>
<feature type="domain" description="Cadherin" evidence="14">
    <location>
        <begin position="478"/>
        <end position="596"/>
    </location>
</feature>
<dbReference type="SMART" id="SM00112">
    <property type="entry name" value="CA"/>
    <property type="match status" value="7"/>
</dbReference>
<feature type="region of interest" description="Disordered" evidence="12">
    <location>
        <begin position="1122"/>
        <end position="1144"/>
    </location>
</feature>
<feature type="domain" description="Cadherin" evidence="14">
    <location>
        <begin position="273"/>
        <end position="372"/>
    </location>
</feature>
<gene>
    <name evidence="16" type="primary">LOC116302394</name>
</gene>
<evidence type="ECO:0000313" key="15">
    <source>
        <dbReference type="Proteomes" id="UP000515163"/>
    </source>
</evidence>
<evidence type="ECO:0000256" key="8">
    <source>
        <dbReference type="ARBA" id="ARBA00022989"/>
    </source>
</evidence>